<feature type="signal peptide" evidence="2">
    <location>
        <begin position="1"/>
        <end position="29"/>
    </location>
</feature>
<evidence type="ECO:0000313" key="3">
    <source>
        <dbReference type="EMBL" id="KAG1354315.1"/>
    </source>
</evidence>
<keyword evidence="5" id="KW-1185">Reference proteome</keyword>
<keyword evidence="1" id="KW-1133">Transmembrane helix</keyword>
<keyword evidence="1" id="KW-0812">Transmembrane</keyword>
<organism evidence="4 5">
    <name type="scientific">Cocos nucifera</name>
    <name type="common">Coconut palm</name>
    <dbReference type="NCBI Taxonomy" id="13894"/>
    <lineage>
        <taxon>Eukaryota</taxon>
        <taxon>Viridiplantae</taxon>
        <taxon>Streptophyta</taxon>
        <taxon>Embryophyta</taxon>
        <taxon>Tracheophyta</taxon>
        <taxon>Spermatophyta</taxon>
        <taxon>Magnoliopsida</taxon>
        <taxon>Liliopsida</taxon>
        <taxon>Arecaceae</taxon>
        <taxon>Arecoideae</taxon>
        <taxon>Cocoseae</taxon>
        <taxon>Attaleinae</taxon>
        <taxon>Cocos</taxon>
    </lineage>
</organism>
<feature type="chain" id="PRO_5036433865" evidence="2">
    <location>
        <begin position="30"/>
        <end position="85"/>
    </location>
</feature>
<gene>
    <name evidence="3" type="ORF">COCNU_07G004270</name>
    <name evidence="4" type="ORF">COCNU_07G004280</name>
</gene>
<evidence type="ECO:0000313" key="4">
    <source>
        <dbReference type="EMBL" id="KAG1354316.1"/>
    </source>
</evidence>
<protein>
    <submittedName>
        <fullName evidence="4">Putative aspartic proteinase nepenthesin-2-like</fullName>
    </submittedName>
</protein>
<evidence type="ECO:0000256" key="1">
    <source>
        <dbReference type="SAM" id="Phobius"/>
    </source>
</evidence>
<reference evidence="4" key="2">
    <citation type="submission" date="2019-07" db="EMBL/GenBank/DDBJ databases">
        <authorList>
            <person name="Yang Y."/>
            <person name="Bocs S."/>
            <person name="Baudouin L."/>
        </authorList>
    </citation>
    <scope>NUCLEOTIDE SEQUENCE</scope>
    <source>
        <tissue evidence="4">Spear leaf of Hainan Tall coconut</tissue>
    </source>
</reference>
<sequence>MAPARDRIAFASSLLALLLLLLLAADAAAGLGPSVGLALGAQAIVLQLLLSYVSSARPDRLRHRQLQSAPAGARMVLQDELLSNG</sequence>
<proteinExistence type="predicted"/>
<feature type="transmembrane region" description="Helical" evidence="1">
    <location>
        <begin position="37"/>
        <end position="55"/>
    </location>
</feature>
<accession>A0A8K0IE41</accession>
<keyword evidence="1" id="KW-0472">Membrane</keyword>
<evidence type="ECO:0000313" key="5">
    <source>
        <dbReference type="Proteomes" id="UP000797356"/>
    </source>
</evidence>
<dbReference type="AlphaFoldDB" id="A0A8K0IE41"/>
<dbReference type="EMBL" id="CM017878">
    <property type="protein sequence ID" value="KAG1354315.1"/>
    <property type="molecule type" value="Genomic_DNA"/>
</dbReference>
<comment type="caution">
    <text evidence="4">The sequence shown here is derived from an EMBL/GenBank/DDBJ whole genome shotgun (WGS) entry which is preliminary data.</text>
</comment>
<dbReference type="Proteomes" id="UP000797356">
    <property type="component" value="Chromosome 7"/>
</dbReference>
<keyword evidence="2" id="KW-0732">Signal</keyword>
<evidence type="ECO:0000256" key="2">
    <source>
        <dbReference type="SAM" id="SignalP"/>
    </source>
</evidence>
<reference evidence="4" key="1">
    <citation type="journal article" date="2017" name="Gigascience">
        <title>The genome draft of coconut (Cocos nucifera).</title>
        <authorList>
            <person name="Xiao Y."/>
            <person name="Xu P."/>
            <person name="Fan H."/>
            <person name="Baudouin L."/>
            <person name="Xia W."/>
            <person name="Bocs S."/>
            <person name="Xu J."/>
            <person name="Li Q."/>
            <person name="Guo A."/>
            <person name="Zhou L."/>
            <person name="Li J."/>
            <person name="Wu Y."/>
            <person name="Ma Z."/>
            <person name="Armero A."/>
            <person name="Issali A.E."/>
            <person name="Liu N."/>
            <person name="Peng M."/>
            <person name="Yang Y."/>
        </authorList>
    </citation>
    <scope>NUCLEOTIDE SEQUENCE</scope>
    <source>
        <tissue evidence="4">Spear leaf of Hainan Tall coconut</tissue>
    </source>
</reference>
<name>A0A8K0IE41_COCNU</name>
<dbReference type="EMBL" id="CM017878">
    <property type="protein sequence ID" value="KAG1354316.1"/>
    <property type="molecule type" value="Genomic_DNA"/>
</dbReference>